<evidence type="ECO:0000313" key="2">
    <source>
        <dbReference type="EMBL" id="KAJ8655250.1"/>
    </source>
</evidence>
<proteinExistence type="predicted"/>
<keyword evidence="1" id="KW-0472">Membrane</keyword>
<feature type="transmembrane region" description="Helical" evidence="1">
    <location>
        <begin position="16"/>
        <end position="39"/>
    </location>
</feature>
<dbReference type="Proteomes" id="UP001234581">
    <property type="component" value="Unassembled WGS sequence"/>
</dbReference>
<reference evidence="2 3" key="1">
    <citation type="submission" date="2023-03" db="EMBL/GenBank/DDBJ databases">
        <title>Genome sequence of Lichtheimia ornata CBS 291.66.</title>
        <authorList>
            <person name="Mohabir J.T."/>
            <person name="Shea T.P."/>
            <person name="Kurbessoian T."/>
            <person name="Berby B."/>
            <person name="Fontaine J."/>
            <person name="Livny J."/>
            <person name="Gnirke A."/>
            <person name="Stajich J.E."/>
            <person name="Cuomo C.A."/>
        </authorList>
    </citation>
    <scope>NUCLEOTIDE SEQUENCE [LARGE SCALE GENOMIC DNA]</scope>
    <source>
        <strain evidence="2">CBS 291.66</strain>
    </source>
</reference>
<keyword evidence="1" id="KW-0812">Transmembrane</keyword>
<dbReference type="AlphaFoldDB" id="A0AAD7XUS1"/>
<dbReference type="EMBL" id="JARTCD010000051">
    <property type="protein sequence ID" value="KAJ8655250.1"/>
    <property type="molecule type" value="Genomic_DNA"/>
</dbReference>
<keyword evidence="1" id="KW-1133">Transmembrane helix</keyword>
<evidence type="ECO:0000313" key="3">
    <source>
        <dbReference type="Proteomes" id="UP001234581"/>
    </source>
</evidence>
<name>A0AAD7XUS1_9FUNG</name>
<evidence type="ECO:0000256" key="1">
    <source>
        <dbReference type="SAM" id="Phobius"/>
    </source>
</evidence>
<accession>A0AAD7XUS1</accession>
<protein>
    <submittedName>
        <fullName evidence="2">Uncharacterized protein</fullName>
    </submittedName>
</protein>
<gene>
    <name evidence="2" type="ORF">O0I10_009118</name>
</gene>
<keyword evidence="3" id="KW-1185">Reference proteome</keyword>
<organism evidence="2 3">
    <name type="scientific">Lichtheimia ornata</name>
    <dbReference type="NCBI Taxonomy" id="688661"/>
    <lineage>
        <taxon>Eukaryota</taxon>
        <taxon>Fungi</taxon>
        <taxon>Fungi incertae sedis</taxon>
        <taxon>Mucoromycota</taxon>
        <taxon>Mucoromycotina</taxon>
        <taxon>Mucoromycetes</taxon>
        <taxon>Mucorales</taxon>
        <taxon>Lichtheimiaceae</taxon>
        <taxon>Lichtheimia</taxon>
    </lineage>
</organism>
<dbReference type="RefSeq" id="XP_058340163.1">
    <property type="nucleotide sequence ID" value="XM_058489115.1"/>
</dbReference>
<comment type="caution">
    <text evidence="2">The sequence shown here is derived from an EMBL/GenBank/DDBJ whole genome shotgun (WGS) entry which is preliminary data.</text>
</comment>
<sequence length="98" mass="11810">MGFTITAQLCRLHHRYFILIFQHIVPVCLFILHWILFFASRSFHSFILHGDVEFVSRTWTDHTLLSARIQLGSPKHWKRILAWQPQFFPIFLNFDKNL</sequence>
<dbReference type="GeneID" id="83216525"/>